<dbReference type="GO" id="GO:0046872">
    <property type="term" value="F:metal ion binding"/>
    <property type="evidence" value="ECO:0007669"/>
    <property type="project" value="UniProtKB-KW"/>
</dbReference>
<comment type="caution">
    <text evidence="23">The sequence shown here is derived from an EMBL/GenBank/DDBJ whole genome shotgun (WGS) entry which is preliminary data.</text>
</comment>
<dbReference type="InterPro" id="IPR000086">
    <property type="entry name" value="NUDIX_hydrolase_dom"/>
</dbReference>
<dbReference type="GO" id="GO:0106377">
    <property type="term" value="F:2-hydroxy-ATP hydrolase activity"/>
    <property type="evidence" value="ECO:0007669"/>
    <property type="project" value="RHEA"/>
</dbReference>
<protein>
    <recommendedName>
        <fullName evidence="12">Oxidized purine nucleoside triphosphate hydrolase</fullName>
        <ecNumber evidence="11">3.6.1.56</ecNumber>
    </recommendedName>
    <alternativeName>
        <fullName evidence="16">2-hydroxy-dATP diphosphatase</fullName>
    </alternativeName>
    <alternativeName>
        <fullName evidence="15">7,8-dihydro-8-oxoguanine triphosphatase</fullName>
    </alternativeName>
    <alternativeName>
        <fullName evidence="14">8-oxo-dGTPase</fullName>
    </alternativeName>
    <alternativeName>
        <fullName evidence="17">Methylated purine nucleoside triphosphate hydrolase</fullName>
    </alternativeName>
    <alternativeName>
        <fullName evidence="13">Nucleoside diphosphate-linked moiety X motif 1</fullName>
    </alternativeName>
</protein>
<evidence type="ECO:0000256" key="6">
    <source>
        <dbReference type="ARBA" id="ARBA00022842"/>
    </source>
</evidence>
<dbReference type="OrthoDB" id="408303at2759"/>
<gene>
    <name evidence="23" type="ORF">BpHYR1_039452</name>
</gene>
<dbReference type="Proteomes" id="UP000276133">
    <property type="component" value="Unassembled WGS sequence"/>
</dbReference>
<evidence type="ECO:0000256" key="18">
    <source>
        <dbReference type="ARBA" id="ARBA00048002"/>
    </source>
</evidence>
<keyword evidence="4" id="KW-0479">Metal-binding</keyword>
<name>A0A3M7P9M8_BRAPC</name>
<sequence>MIRRLYSLVFIRDILNRKVLLGFKKRGFGKFKWNGLGGKVHSDESIIDGARREAKEEACVELENLKYVGYLEFQFEYDMNDIMATHVFCADEYSGEIAETEEIRPQWFDYDKVPFDKMWKDDKFWFHYILSNKLFKGFFLFQSDQETITHYELNEVDKLE</sequence>
<evidence type="ECO:0000256" key="14">
    <source>
        <dbReference type="ARBA" id="ARBA00030634"/>
    </source>
</evidence>
<comment type="catalytic activity">
    <reaction evidence="7">
        <text>8-oxo-dATP + H2O = 8-oxo-dAMP + diphosphate + H(+)</text>
        <dbReference type="Rhea" id="RHEA:65396"/>
        <dbReference type="ChEBI" id="CHEBI:15377"/>
        <dbReference type="ChEBI" id="CHEBI:15378"/>
        <dbReference type="ChEBI" id="CHEBI:33019"/>
        <dbReference type="ChEBI" id="CHEBI:71361"/>
        <dbReference type="ChEBI" id="CHEBI:172871"/>
    </reaction>
    <physiologicalReaction direction="left-to-right" evidence="7">
        <dbReference type="Rhea" id="RHEA:65397"/>
    </physiologicalReaction>
</comment>
<dbReference type="GO" id="GO:0106431">
    <property type="term" value="F:N6-methyl-(d)ATP hydrolase activity"/>
    <property type="evidence" value="ECO:0007669"/>
    <property type="project" value="RHEA"/>
</dbReference>
<feature type="domain" description="Nudix hydrolase" evidence="22">
    <location>
        <begin position="1"/>
        <end position="134"/>
    </location>
</feature>
<evidence type="ECO:0000313" key="24">
    <source>
        <dbReference type="Proteomes" id="UP000276133"/>
    </source>
</evidence>
<organism evidence="23 24">
    <name type="scientific">Brachionus plicatilis</name>
    <name type="common">Marine rotifer</name>
    <name type="synonym">Brachionus muelleri</name>
    <dbReference type="NCBI Taxonomy" id="10195"/>
    <lineage>
        <taxon>Eukaryota</taxon>
        <taxon>Metazoa</taxon>
        <taxon>Spiralia</taxon>
        <taxon>Gnathifera</taxon>
        <taxon>Rotifera</taxon>
        <taxon>Eurotatoria</taxon>
        <taxon>Monogononta</taxon>
        <taxon>Pseudotrocha</taxon>
        <taxon>Ploima</taxon>
        <taxon>Brachionidae</taxon>
        <taxon>Brachionus</taxon>
    </lineage>
</organism>
<keyword evidence="24" id="KW-1185">Reference proteome</keyword>
<dbReference type="InterPro" id="IPR003563">
    <property type="entry name" value="8ODP"/>
</dbReference>
<evidence type="ECO:0000256" key="17">
    <source>
        <dbReference type="ARBA" id="ARBA00032071"/>
    </source>
</evidence>
<dbReference type="PANTHER" id="PTHR43758:SF2">
    <property type="entry name" value="OXIDIZED PURINE NUCLEOSIDE TRIPHOSPHATE HYDROLASE"/>
    <property type="match status" value="1"/>
</dbReference>
<evidence type="ECO:0000256" key="9">
    <source>
        <dbReference type="ARBA" id="ARBA00024486"/>
    </source>
</evidence>
<evidence type="ECO:0000256" key="2">
    <source>
        <dbReference type="ARBA" id="ARBA00005582"/>
    </source>
</evidence>
<accession>A0A3M7P9M8</accession>
<dbReference type="PROSITE" id="PS51462">
    <property type="entry name" value="NUDIX"/>
    <property type="match status" value="1"/>
</dbReference>
<dbReference type="GO" id="GO:0008828">
    <property type="term" value="F:dATP diphosphatase activity"/>
    <property type="evidence" value="ECO:0007669"/>
    <property type="project" value="UniProtKB-EC"/>
</dbReference>
<dbReference type="EMBL" id="REGN01012341">
    <property type="protein sequence ID" value="RMZ95768.1"/>
    <property type="molecule type" value="Genomic_DNA"/>
</dbReference>
<keyword evidence="6" id="KW-0460">Magnesium</keyword>
<evidence type="ECO:0000256" key="8">
    <source>
        <dbReference type="ARBA" id="ARBA00024459"/>
    </source>
</evidence>
<dbReference type="Gene3D" id="3.90.79.10">
    <property type="entry name" value="Nucleoside Triphosphate Pyrophosphohydrolase"/>
    <property type="match status" value="1"/>
</dbReference>
<dbReference type="PANTHER" id="PTHR43758">
    <property type="entry name" value="7,8-DIHYDRO-8-OXOGUANINE TRIPHOSPHATASE"/>
    <property type="match status" value="1"/>
</dbReference>
<dbReference type="PRINTS" id="PR01403">
    <property type="entry name" value="8OXTPHPHTASE"/>
</dbReference>
<dbReference type="SUPFAM" id="SSF55811">
    <property type="entry name" value="Nudix"/>
    <property type="match status" value="1"/>
</dbReference>
<comment type="function">
    <text evidence="21">Oxidized purine nucleoside triphosphate hydrolase which is a prominent sanitizer of the oxidized nucleotide pool. Catalyzes the hydrolysis of 2-oxo-dATP (2-hydroxy-dATP) into 2-oxo-dAMP. Also has a significant hydrolase activity toward 2-oxo-ATP, 8-oxo-dGTP and 8-oxo-dATP. Through the hydrolysis of oxidized purine nucleoside triphosphates, prevents their incorporation into DNA and the subsequent transversions A:T to C:G and G:C to T:A. Also catalyzes the hydrolysis of methylated purine nucleoside triphosphate preventing their integration into DNA. Through this antimutagenic activity protects cells from oxidative stress.</text>
</comment>
<evidence type="ECO:0000256" key="13">
    <source>
        <dbReference type="ARBA" id="ARBA00029673"/>
    </source>
</evidence>
<comment type="catalytic activity">
    <reaction evidence="18">
        <text>N(6)-methyl-ATP + H2O = N(6)-methyl-AMP + diphosphate + H(+)</text>
        <dbReference type="Rhea" id="RHEA:67608"/>
        <dbReference type="ChEBI" id="CHEBI:15377"/>
        <dbReference type="ChEBI" id="CHEBI:15378"/>
        <dbReference type="ChEBI" id="CHEBI:33019"/>
        <dbReference type="ChEBI" id="CHEBI:144842"/>
        <dbReference type="ChEBI" id="CHEBI:172873"/>
    </reaction>
    <physiologicalReaction direction="left-to-right" evidence="18">
        <dbReference type="Rhea" id="RHEA:67609"/>
    </physiologicalReaction>
</comment>
<comment type="catalytic activity">
    <reaction evidence="20">
        <text>N(6)-methyl-dATP + H2O = N(6)-methyl-dAMP + diphosphate + H(+)</text>
        <dbReference type="Rhea" id="RHEA:67604"/>
        <dbReference type="ChEBI" id="CHEBI:15377"/>
        <dbReference type="ChEBI" id="CHEBI:15378"/>
        <dbReference type="ChEBI" id="CHEBI:33019"/>
        <dbReference type="ChEBI" id="CHEBI:169976"/>
        <dbReference type="ChEBI" id="CHEBI:172872"/>
    </reaction>
    <physiologicalReaction direction="left-to-right" evidence="20">
        <dbReference type="Rhea" id="RHEA:67605"/>
    </physiologicalReaction>
</comment>
<comment type="similarity">
    <text evidence="2">Belongs to the Nudix hydrolase family.</text>
</comment>
<evidence type="ECO:0000256" key="16">
    <source>
        <dbReference type="ARBA" id="ARBA00031927"/>
    </source>
</evidence>
<dbReference type="GO" id="GO:0008413">
    <property type="term" value="F:8-oxo-7,8-dihydroguanosine triphosphate pyrophosphatase activity"/>
    <property type="evidence" value="ECO:0007669"/>
    <property type="project" value="InterPro"/>
</dbReference>
<evidence type="ECO:0000256" key="15">
    <source>
        <dbReference type="ARBA" id="ARBA00030682"/>
    </source>
</evidence>
<dbReference type="CDD" id="cd03427">
    <property type="entry name" value="NUDIX_MTH1_Nudt1"/>
    <property type="match status" value="1"/>
</dbReference>
<dbReference type="Pfam" id="PF00293">
    <property type="entry name" value="NUDIX"/>
    <property type="match status" value="1"/>
</dbReference>
<evidence type="ECO:0000256" key="19">
    <source>
        <dbReference type="ARBA" id="ARBA00048894"/>
    </source>
</evidence>
<evidence type="ECO:0000256" key="20">
    <source>
        <dbReference type="ARBA" id="ARBA00049032"/>
    </source>
</evidence>
<evidence type="ECO:0000256" key="1">
    <source>
        <dbReference type="ARBA" id="ARBA00001946"/>
    </source>
</evidence>
<evidence type="ECO:0000256" key="5">
    <source>
        <dbReference type="ARBA" id="ARBA00022801"/>
    </source>
</evidence>
<comment type="catalytic activity">
    <reaction evidence="8">
        <text>2-oxo-dATP + H2O = 2-oxo-dAMP + diphosphate + H(+)</text>
        <dbReference type="Rhea" id="RHEA:31583"/>
        <dbReference type="ChEBI" id="CHEBI:15377"/>
        <dbReference type="ChEBI" id="CHEBI:15378"/>
        <dbReference type="ChEBI" id="CHEBI:33019"/>
        <dbReference type="ChEBI" id="CHEBI:63212"/>
        <dbReference type="ChEBI" id="CHEBI:77897"/>
        <dbReference type="EC" id="3.6.1.56"/>
    </reaction>
    <physiologicalReaction direction="left-to-right" evidence="8">
        <dbReference type="Rhea" id="RHEA:31584"/>
    </physiologicalReaction>
</comment>
<dbReference type="STRING" id="10195.A0A3M7P9M8"/>
<evidence type="ECO:0000256" key="4">
    <source>
        <dbReference type="ARBA" id="ARBA00022723"/>
    </source>
</evidence>
<comment type="cofactor">
    <cofactor evidence="1">
        <name>Mg(2+)</name>
        <dbReference type="ChEBI" id="CHEBI:18420"/>
    </cofactor>
</comment>
<evidence type="ECO:0000256" key="12">
    <source>
        <dbReference type="ARBA" id="ARBA00026218"/>
    </source>
</evidence>
<comment type="catalytic activity">
    <reaction evidence="19">
        <text>O(6)-methyl-dGTP + H2O = O(6)-methyl-dGMP + diphosphate + H(+)</text>
        <dbReference type="Rhea" id="RHEA:67600"/>
        <dbReference type="ChEBI" id="CHEBI:15377"/>
        <dbReference type="ChEBI" id="CHEBI:15378"/>
        <dbReference type="ChEBI" id="CHEBI:33019"/>
        <dbReference type="ChEBI" id="CHEBI:169974"/>
        <dbReference type="ChEBI" id="CHEBI:169975"/>
    </reaction>
    <physiologicalReaction direction="left-to-right" evidence="19">
        <dbReference type="Rhea" id="RHEA:67601"/>
    </physiologicalReaction>
</comment>
<keyword evidence="5 23" id="KW-0378">Hydrolase</keyword>
<dbReference type="AlphaFoldDB" id="A0A3M7P9M8"/>
<reference evidence="23 24" key="1">
    <citation type="journal article" date="2018" name="Sci. Rep.">
        <title>Genomic signatures of local adaptation to the degree of environmental predictability in rotifers.</title>
        <authorList>
            <person name="Franch-Gras L."/>
            <person name="Hahn C."/>
            <person name="Garcia-Roger E.M."/>
            <person name="Carmona M.J."/>
            <person name="Serra M."/>
            <person name="Gomez A."/>
        </authorList>
    </citation>
    <scope>NUCLEOTIDE SEQUENCE [LARGE SCALE GENOMIC DNA]</scope>
    <source>
        <strain evidence="23">HYR1</strain>
    </source>
</reference>
<dbReference type="GO" id="GO:0042262">
    <property type="term" value="P:DNA protection"/>
    <property type="evidence" value="ECO:0007669"/>
    <property type="project" value="InterPro"/>
</dbReference>
<dbReference type="GO" id="GO:0106433">
    <property type="term" value="F:O6-methyl-dGTP hydrolase activity"/>
    <property type="evidence" value="ECO:0007669"/>
    <property type="project" value="RHEA"/>
</dbReference>
<evidence type="ECO:0000259" key="22">
    <source>
        <dbReference type="PROSITE" id="PS51462"/>
    </source>
</evidence>
<comment type="catalytic activity">
    <reaction evidence="9">
        <text>8-oxo-dGTP + H2O = 8-oxo-dGMP + diphosphate + H(+)</text>
        <dbReference type="Rhea" id="RHEA:31575"/>
        <dbReference type="ChEBI" id="CHEBI:15377"/>
        <dbReference type="ChEBI" id="CHEBI:15378"/>
        <dbReference type="ChEBI" id="CHEBI:33019"/>
        <dbReference type="ChEBI" id="CHEBI:63224"/>
        <dbReference type="ChEBI" id="CHEBI:77896"/>
    </reaction>
    <physiologicalReaction direction="left-to-right" evidence="9">
        <dbReference type="Rhea" id="RHEA:31576"/>
    </physiologicalReaction>
</comment>
<evidence type="ECO:0000256" key="3">
    <source>
        <dbReference type="ARBA" id="ARBA00011245"/>
    </source>
</evidence>
<evidence type="ECO:0000256" key="7">
    <source>
        <dbReference type="ARBA" id="ARBA00024448"/>
    </source>
</evidence>
<dbReference type="EC" id="3.6.1.56" evidence="11"/>
<proteinExistence type="inferred from homology"/>
<evidence type="ECO:0000256" key="11">
    <source>
        <dbReference type="ARBA" id="ARBA00026103"/>
    </source>
</evidence>
<dbReference type="GO" id="GO:0005737">
    <property type="term" value="C:cytoplasm"/>
    <property type="evidence" value="ECO:0007669"/>
    <property type="project" value="TreeGrafter"/>
</dbReference>
<evidence type="ECO:0000256" key="21">
    <source>
        <dbReference type="ARBA" id="ARBA00053094"/>
    </source>
</evidence>
<evidence type="ECO:0000256" key="10">
    <source>
        <dbReference type="ARBA" id="ARBA00024596"/>
    </source>
</evidence>
<dbReference type="InterPro" id="IPR015797">
    <property type="entry name" value="NUDIX_hydrolase-like_dom_sf"/>
</dbReference>
<dbReference type="GO" id="GO:0106378">
    <property type="term" value="F:2-hydroxy-dATP hydrolase activity"/>
    <property type="evidence" value="ECO:0007669"/>
    <property type="project" value="RHEA"/>
</dbReference>
<comment type="subunit">
    <text evidence="3">Monomer.</text>
</comment>
<comment type="catalytic activity">
    <reaction evidence="10">
        <text>2-oxo-ATP + H2O = 2-oxo-AMP + diphosphate + H(+)</text>
        <dbReference type="Rhea" id="RHEA:67392"/>
        <dbReference type="ChEBI" id="CHEBI:15377"/>
        <dbReference type="ChEBI" id="CHEBI:15378"/>
        <dbReference type="ChEBI" id="CHEBI:33019"/>
        <dbReference type="ChEBI" id="CHEBI:71395"/>
        <dbReference type="ChEBI" id="CHEBI:172878"/>
    </reaction>
    <physiologicalReaction direction="left-to-right" evidence="10">
        <dbReference type="Rhea" id="RHEA:67393"/>
    </physiologicalReaction>
</comment>
<evidence type="ECO:0000313" key="23">
    <source>
        <dbReference type="EMBL" id="RMZ95768.1"/>
    </source>
</evidence>
<dbReference type="GO" id="GO:0035539">
    <property type="term" value="F:8-oxo-7,8-dihydrodeoxyguanosine triphosphate pyrophosphatase activity"/>
    <property type="evidence" value="ECO:0007669"/>
    <property type="project" value="RHEA"/>
</dbReference>